<evidence type="ECO:0000313" key="3">
    <source>
        <dbReference type="EMBL" id="VDL99112.1"/>
    </source>
</evidence>
<sequence length="136" mass="14236">MVCGTLCDISYLIVAALCLIGSSLLPRWSCGALFNSCQQTHGRNALFIGLCFLVSGCLLVIPIVVHLLRSIFGKGAQLSNFMNTFLITASAVLAFVGLALYVFASQIELSLVMAAIGTTLAIASSWSTGNACLGLT</sequence>
<dbReference type="OrthoDB" id="10357899at2759"/>
<reference evidence="5" key="2">
    <citation type="submission" date="2016-06" db="UniProtKB">
        <authorList>
            <consortium name="WormBaseParasite"/>
        </authorList>
    </citation>
    <scope>IDENTIFICATION</scope>
</reference>
<dbReference type="EMBL" id="GEEE01023250">
    <property type="protein sequence ID" value="JAP39975.1"/>
    <property type="molecule type" value="Transcribed_RNA"/>
</dbReference>
<dbReference type="AlphaFoldDB" id="A0A0X3NK27"/>
<protein>
    <submittedName>
        <fullName evidence="2 5">Uncharacterized protein</fullName>
    </submittedName>
</protein>
<dbReference type="Proteomes" id="UP000275846">
    <property type="component" value="Unassembled WGS sequence"/>
</dbReference>
<organism evidence="2">
    <name type="scientific">Schistocephalus solidus</name>
    <name type="common">Tapeworm</name>
    <dbReference type="NCBI Taxonomy" id="70667"/>
    <lineage>
        <taxon>Eukaryota</taxon>
        <taxon>Metazoa</taxon>
        <taxon>Spiralia</taxon>
        <taxon>Lophotrochozoa</taxon>
        <taxon>Platyhelminthes</taxon>
        <taxon>Cestoda</taxon>
        <taxon>Eucestoda</taxon>
        <taxon>Diphyllobothriidea</taxon>
        <taxon>Diphyllobothriidae</taxon>
        <taxon>Schistocephalus</taxon>
    </lineage>
</organism>
<accession>A0A0X3NK27</accession>
<feature type="transmembrane region" description="Helical" evidence="1">
    <location>
        <begin position="9"/>
        <end position="25"/>
    </location>
</feature>
<evidence type="ECO:0000313" key="2">
    <source>
        <dbReference type="EMBL" id="JAP39975.1"/>
    </source>
</evidence>
<gene>
    <name evidence="3" type="ORF">SSLN_LOCUS12727</name>
    <name evidence="2" type="ORF">TR161015</name>
</gene>
<name>A0A0X3NK27_SCHSO</name>
<keyword evidence="1" id="KW-0812">Transmembrane</keyword>
<reference evidence="2" key="1">
    <citation type="submission" date="2016-01" db="EMBL/GenBank/DDBJ databases">
        <title>Reference transcriptome for the parasite Schistocephalus solidus: insights into the molecular evolution of parasitism.</title>
        <authorList>
            <person name="Hebert F.O."/>
            <person name="Grambauer S."/>
            <person name="Barber I."/>
            <person name="Landry C.R."/>
            <person name="Aubin-Horth N."/>
        </authorList>
    </citation>
    <scope>NUCLEOTIDE SEQUENCE</scope>
</reference>
<keyword evidence="4" id="KW-1185">Reference proteome</keyword>
<feature type="transmembrane region" description="Helical" evidence="1">
    <location>
        <begin position="45"/>
        <end position="68"/>
    </location>
</feature>
<evidence type="ECO:0000313" key="5">
    <source>
        <dbReference type="WBParaSite" id="SSLN_0001321601-mRNA-1"/>
    </source>
</evidence>
<evidence type="ECO:0000256" key="1">
    <source>
        <dbReference type="SAM" id="Phobius"/>
    </source>
</evidence>
<feature type="transmembrane region" description="Helical" evidence="1">
    <location>
        <begin position="80"/>
        <end position="103"/>
    </location>
</feature>
<proteinExistence type="predicted"/>
<keyword evidence="1" id="KW-0472">Membrane</keyword>
<dbReference type="WBParaSite" id="SSLN_0001321601-mRNA-1">
    <property type="protein sequence ID" value="SSLN_0001321601-mRNA-1"/>
    <property type="gene ID" value="SSLN_0001321601"/>
</dbReference>
<evidence type="ECO:0000313" key="4">
    <source>
        <dbReference type="Proteomes" id="UP000275846"/>
    </source>
</evidence>
<feature type="transmembrane region" description="Helical" evidence="1">
    <location>
        <begin position="109"/>
        <end position="133"/>
    </location>
</feature>
<keyword evidence="1" id="KW-1133">Transmembrane helix</keyword>
<dbReference type="EMBL" id="UYSU01037492">
    <property type="protein sequence ID" value="VDL99112.1"/>
    <property type="molecule type" value="Genomic_DNA"/>
</dbReference>
<reference evidence="3 4" key="3">
    <citation type="submission" date="2018-11" db="EMBL/GenBank/DDBJ databases">
        <authorList>
            <consortium name="Pathogen Informatics"/>
        </authorList>
    </citation>
    <scope>NUCLEOTIDE SEQUENCE [LARGE SCALE GENOMIC DNA]</scope>
    <source>
        <strain evidence="3 4">NST_G2</strain>
    </source>
</reference>